<feature type="region of interest" description="Disordered" evidence="1">
    <location>
        <begin position="74"/>
        <end position="98"/>
    </location>
</feature>
<feature type="compositionally biased region" description="Polar residues" evidence="1">
    <location>
        <begin position="336"/>
        <end position="347"/>
    </location>
</feature>
<protein>
    <submittedName>
        <fullName evidence="2">CIC11C00000004288</fullName>
    </submittedName>
</protein>
<organism evidence="2 3">
    <name type="scientific">Sungouiella intermedia</name>
    <dbReference type="NCBI Taxonomy" id="45354"/>
    <lineage>
        <taxon>Eukaryota</taxon>
        <taxon>Fungi</taxon>
        <taxon>Dikarya</taxon>
        <taxon>Ascomycota</taxon>
        <taxon>Saccharomycotina</taxon>
        <taxon>Pichiomycetes</taxon>
        <taxon>Metschnikowiaceae</taxon>
        <taxon>Sungouiella</taxon>
    </lineage>
</organism>
<evidence type="ECO:0000313" key="3">
    <source>
        <dbReference type="Proteomes" id="UP000182334"/>
    </source>
</evidence>
<feature type="compositionally biased region" description="Low complexity" evidence="1">
    <location>
        <begin position="326"/>
        <end position="335"/>
    </location>
</feature>
<feature type="region of interest" description="Disordered" evidence="1">
    <location>
        <begin position="1097"/>
        <end position="1135"/>
    </location>
</feature>
<feature type="region of interest" description="Disordered" evidence="1">
    <location>
        <begin position="326"/>
        <end position="347"/>
    </location>
</feature>
<gene>
    <name evidence="2" type="ORF">SAMEA4029010_CIC11G00000004288</name>
</gene>
<feature type="region of interest" description="Disordered" evidence="1">
    <location>
        <begin position="166"/>
        <end position="199"/>
    </location>
</feature>
<feature type="region of interest" description="Disordered" evidence="1">
    <location>
        <begin position="238"/>
        <end position="261"/>
    </location>
</feature>
<feature type="compositionally biased region" description="Polar residues" evidence="1">
    <location>
        <begin position="168"/>
        <end position="189"/>
    </location>
</feature>
<keyword evidence="3" id="KW-1185">Reference proteome</keyword>
<feature type="compositionally biased region" description="Polar residues" evidence="1">
    <location>
        <begin position="1111"/>
        <end position="1135"/>
    </location>
</feature>
<dbReference type="EMBL" id="LT635761">
    <property type="protein sequence ID" value="SGZ57039.1"/>
    <property type="molecule type" value="Genomic_DNA"/>
</dbReference>
<evidence type="ECO:0000313" key="2">
    <source>
        <dbReference type="EMBL" id="SGZ57039.1"/>
    </source>
</evidence>
<sequence>MGDEKSRTLDWEKVHSFVLERSNAFLESIGKNDVDWFLTDSNVKVEPHIKEQEDASKKAEYASKLQELKKQTLNGLLVTPPSPHLAVSNSNANSVNKTKPSILPISEEQAHHDPYLEYTPKTLSSAIPRRKNSVSSVASNGSTASAGSLGSSGGFFSKLKNKLHRTESQSSASGPSAQVVSEDVNSPQARRTSRSSSVSVAMLESNLNGNSTVNPISRSDAHEPVASASPVFKSNYRMESTSDSAGKSVAPSLKPTDPELGDPRLEEYIRFYRRPSNRSLSRTGSLRAENNIYPNSCIINNEAPPPKVAEPPSSAGKIGSLFRRMSVSTSSPSTSHQDNNSNPLKTSMESNASLVSTAPTEVPPQFKDIKDFKRVAFHSLTFLIDPPQQIPSRTPRKGNVEILPSGTVRINPLTEADKLAIEKSQKGLGGGLVVGGTGALGLIKKEGNDDLDEGSSIDEPLVGKDRCGEEDTAIDKHAKLLAIDKPMLHHVARPGYTVPVKKMALDLMYTRCCHLREILPIPAIAKQIPKGSMTPLPLLQLRNPTPTMIEIQTFADFIRIAPIICISLDGVSLSYEQFKILLSAMCAKKQLEKLSLRNTPIDSAGWSLLCWFLSRNRVINKLDITQCPPLSVNVLKKKKKKPEKKIDEETIVRMTCNMENRSDMDWSLFTATLVARGGIEELILTGCCITDLAVFELLIKQAVTLRTYKLGLAYNQITPSQLRIVMENWVLSRLSRGLDLGYNDMTSPAYINTFLELSKTAKFKRMISNSELGFLSLNATNLYFDDQFKEVYEKVLLRLSNLKYLDLSNNPKLFGAHLLGSSPGSPQKSSLTTNEKNDELKLEGISGSLSSKAPSSSEGSKLYTQEAINSYFCSKLPLFRKLVRLNLENCGLSSTSLIHIFETVPYCKSLAYLSVVGNTFDVEAGTALIRGLENSNSLITVDGDFNQLPEIIKERIGLHTMRNMELFFKRHVEEGETGSNSVDLKSEDSQEESIAEKLSSLLEKKKDEKIDMTSPEVVSFIKRIQDDSKKLKAAIADLFHLQWKNELSMEGKETLIKLLFLDSSLERGLKLIDSSLVENQETVSSSDLINMNLSEDEKNKARSDAHEKVQGDNTDPTTSLSVKTSSVPVSRTQSMTSLSNLNKEEGSVLKLLNISKNDNGRMFEDFSKFSGEEIRRKLIDVNLDKLDTVIDYLEDAAKKGISLKSLYQNRNKSNTEEDDHNLLDEIREKLVLLRESVPVKKDEANSDEKHQKEDFGTLDSQSPEGTHKNEEEIFNMLLSKFNQK</sequence>
<dbReference type="OrthoDB" id="8436363at2759"/>
<feature type="compositionally biased region" description="Basic and acidic residues" evidence="1">
    <location>
        <begin position="1097"/>
        <end position="1110"/>
    </location>
</feature>
<name>A0A1L0C0A9_9ASCO</name>
<feature type="compositionally biased region" description="Basic and acidic residues" evidence="1">
    <location>
        <begin position="1237"/>
        <end position="1255"/>
    </location>
</feature>
<dbReference type="SUPFAM" id="SSF52047">
    <property type="entry name" value="RNI-like"/>
    <property type="match status" value="1"/>
</dbReference>
<dbReference type="Proteomes" id="UP000182334">
    <property type="component" value="Chromosome VI"/>
</dbReference>
<reference evidence="2 3" key="1">
    <citation type="submission" date="2016-10" db="EMBL/GenBank/DDBJ databases">
        <authorList>
            <person name="de Groot N.N."/>
        </authorList>
    </citation>
    <scope>NUCLEOTIDE SEQUENCE [LARGE SCALE GENOMIC DNA]</scope>
    <source>
        <strain evidence="2 3">CBS 141442</strain>
    </source>
</reference>
<evidence type="ECO:0000256" key="1">
    <source>
        <dbReference type="SAM" id="MobiDB-lite"/>
    </source>
</evidence>
<proteinExistence type="predicted"/>
<feature type="compositionally biased region" description="Low complexity" evidence="1">
    <location>
        <begin position="86"/>
        <end position="96"/>
    </location>
</feature>
<dbReference type="Gene3D" id="3.80.10.10">
    <property type="entry name" value="Ribonuclease Inhibitor"/>
    <property type="match status" value="3"/>
</dbReference>
<dbReference type="InterPro" id="IPR032675">
    <property type="entry name" value="LRR_dom_sf"/>
</dbReference>
<feature type="region of interest" description="Disordered" evidence="1">
    <location>
        <begin position="1237"/>
        <end position="1272"/>
    </location>
</feature>
<accession>A0A1L0C0A9</accession>